<organism evidence="2 3">
    <name type="scientific">Klebsiella pneumoniae</name>
    <dbReference type="NCBI Taxonomy" id="573"/>
    <lineage>
        <taxon>Bacteria</taxon>
        <taxon>Pseudomonadati</taxon>
        <taxon>Pseudomonadota</taxon>
        <taxon>Gammaproteobacteria</taxon>
        <taxon>Enterobacterales</taxon>
        <taxon>Enterobacteriaceae</taxon>
        <taxon>Klebsiella/Raoultella group</taxon>
        <taxon>Klebsiella</taxon>
        <taxon>Klebsiella pneumoniae complex</taxon>
    </lineage>
</organism>
<evidence type="ECO:0000313" key="3">
    <source>
        <dbReference type="Proteomes" id="UP000251721"/>
    </source>
</evidence>
<reference evidence="2 3" key="1">
    <citation type="submission" date="2018-06" db="EMBL/GenBank/DDBJ databases">
        <authorList>
            <consortium name="Pathogen Informatics"/>
            <person name="Doyle S."/>
        </authorList>
    </citation>
    <scope>NUCLEOTIDE SEQUENCE [LARGE SCALE GENOMIC DNA]</scope>
    <source>
        <strain evidence="2 3">NCTC13465</strain>
    </source>
</reference>
<keyword evidence="1" id="KW-0472">Membrane</keyword>
<dbReference type="InterPro" id="IPR003474">
    <property type="entry name" value="Glcn_transporter"/>
</dbReference>
<evidence type="ECO:0000313" key="2">
    <source>
        <dbReference type="EMBL" id="SQC43377.1"/>
    </source>
</evidence>
<accession>A0A2X3F8G8</accession>
<dbReference type="GO" id="GO:0016020">
    <property type="term" value="C:membrane"/>
    <property type="evidence" value="ECO:0007669"/>
    <property type="project" value="InterPro"/>
</dbReference>
<feature type="transmembrane region" description="Helical" evidence="1">
    <location>
        <begin position="6"/>
        <end position="25"/>
    </location>
</feature>
<keyword evidence="1" id="KW-1133">Transmembrane helix</keyword>
<dbReference type="Pfam" id="PF02447">
    <property type="entry name" value="GntP_permease"/>
    <property type="match status" value="1"/>
</dbReference>
<dbReference type="Proteomes" id="UP000251721">
    <property type="component" value="Unassembled WGS sequence"/>
</dbReference>
<keyword evidence="1" id="KW-0812">Transmembrane</keyword>
<dbReference type="EMBL" id="UAWQ01000014">
    <property type="protein sequence ID" value="SQC43377.1"/>
    <property type="molecule type" value="Genomic_DNA"/>
</dbReference>
<dbReference type="GO" id="GO:0015128">
    <property type="term" value="F:gluconate transmembrane transporter activity"/>
    <property type="evidence" value="ECO:0007669"/>
    <property type="project" value="InterPro"/>
</dbReference>
<proteinExistence type="predicted"/>
<name>A0A2X3F8G8_KLEPN</name>
<protein>
    <submittedName>
        <fullName evidence="2">Gluconate permease</fullName>
    </submittedName>
</protein>
<gene>
    <name evidence="2" type="primary">ygbN_2</name>
    <name evidence="2" type="ORF">NCTC13465_01858</name>
</gene>
<dbReference type="AlphaFoldDB" id="A0A2X3F8G8"/>
<evidence type="ECO:0000256" key="1">
    <source>
        <dbReference type="SAM" id="Phobius"/>
    </source>
</evidence>
<sequence length="71" mass="7514">MAFILGTPVFFEVGFIIIIPLIYGFSKVAHVSPLKFGLPMAGVMLTVPRGAAHPSWRSGCGRHSAIAMSVG</sequence>